<dbReference type="Proteomes" id="UP001054252">
    <property type="component" value="Unassembled WGS sequence"/>
</dbReference>
<feature type="compositionally biased region" description="Low complexity" evidence="1">
    <location>
        <begin position="39"/>
        <end position="60"/>
    </location>
</feature>
<dbReference type="SUPFAM" id="SSF56219">
    <property type="entry name" value="DNase I-like"/>
    <property type="match status" value="1"/>
</dbReference>
<protein>
    <recommendedName>
        <fullName evidence="6">Reverse transcriptase</fullName>
    </recommendedName>
</protein>
<dbReference type="Pfam" id="PF03372">
    <property type="entry name" value="Exo_endo_phos"/>
    <property type="match status" value="1"/>
</dbReference>
<dbReference type="Pfam" id="PF13966">
    <property type="entry name" value="zf-RVT"/>
    <property type="match status" value="1"/>
</dbReference>
<dbReference type="InterPro" id="IPR005135">
    <property type="entry name" value="Endo/exonuclease/phosphatase"/>
</dbReference>
<feature type="compositionally biased region" description="Basic residues" evidence="1">
    <location>
        <begin position="557"/>
        <end position="569"/>
    </location>
</feature>
<dbReference type="Gene3D" id="3.60.10.10">
    <property type="entry name" value="Endonuclease/exonuclease/phosphatase"/>
    <property type="match status" value="1"/>
</dbReference>
<feature type="region of interest" description="Disordered" evidence="1">
    <location>
        <begin position="1"/>
        <end position="60"/>
    </location>
</feature>
<dbReference type="GO" id="GO:0003824">
    <property type="term" value="F:catalytic activity"/>
    <property type="evidence" value="ECO:0007669"/>
    <property type="project" value="InterPro"/>
</dbReference>
<feature type="compositionally biased region" description="Basic and acidic residues" evidence="1">
    <location>
        <begin position="1"/>
        <end position="17"/>
    </location>
</feature>
<gene>
    <name evidence="4" type="ORF">SLEP1_g36731</name>
</gene>
<dbReference type="PANTHER" id="PTHR33710">
    <property type="entry name" value="BNAC02G09200D PROTEIN"/>
    <property type="match status" value="1"/>
</dbReference>
<dbReference type="InterPro" id="IPR036691">
    <property type="entry name" value="Endo/exonu/phosph_ase_sf"/>
</dbReference>
<dbReference type="InterPro" id="IPR026960">
    <property type="entry name" value="RVT-Znf"/>
</dbReference>
<evidence type="ECO:0000256" key="1">
    <source>
        <dbReference type="SAM" id="MobiDB-lite"/>
    </source>
</evidence>
<name>A0AAV5KSN7_9ROSI</name>
<feature type="domain" description="Endonuclease/exonuclease/phosphatase" evidence="2">
    <location>
        <begin position="660"/>
        <end position="867"/>
    </location>
</feature>
<organism evidence="4 5">
    <name type="scientific">Rubroshorea leprosula</name>
    <dbReference type="NCBI Taxonomy" id="152421"/>
    <lineage>
        <taxon>Eukaryota</taxon>
        <taxon>Viridiplantae</taxon>
        <taxon>Streptophyta</taxon>
        <taxon>Embryophyta</taxon>
        <taxon>Tracheophyta</taxon>
        <taxon>Spermatophyta</taxon>
        <taxon>Magnoliopsida</taxon>
        <taxon>eudicotyledons</taxon>
        <taxon>Gunneridae</taxon>
        <taxon>Pentapetalae</taxon>
        <taxon>rosids</taxon>
        <taxon>malvids</taxon>
        <taxon>Malvales</taxon>
        <taxon>Dipterocarpaceae</taxon>
        <taxon>Rubroshorea</taxon>
    </lineage>
</organism>
<dbReference type="EMBL" id="BPVZ01000076">
    <property type="protein sequence ID" value="GKV27571.1"/>
    <property type="molecule type" value="Genomic_DNA"/>
</dbReference>
<feature type="domain" description="Reverse transcriptase zinc-binding" evidence="3">
    <location>
        <begin position="1210"/>
        <end position="1300"/>
    </location>
</feature>
<dbReference type="PANTHER" id="PTHR33710:SF64">
    <property type="entry name" value="ENDONUCLEASE_EXONUCLEASE_PHOSPHATASE DOMAIN-CONTAINING PROTEIN"/>
    <property type="match status" value="1"/>
</dbReference>
<feature type="compositionally biased region" description="Acidic residues" evidence="1">
    <location>
        <begin position="543"/>
        <end position="552"/>
    </location>
</feature>
<comment type="caution">
    <text evidence="4">The sequence shown here is derived from an EMBL/GenBank/DDBJ whole genome shotgun (WGS) entry which is preliminary data.</text>
</comment>
<feature type="region of interest" description="Disordered" evidence="1">
    <location>
        <begin position="160"/>
        <end position="191"/>
    </location>
</feature>
<sequence>MRERGRERVRGGRDGHRSQTGRTTLGREHAGSRGRSQNRRFQQVGQRQVGQRQVGDDQFQYRSRQKGGSYDWGLYNQATPYFFTNFPKDWSYEEMWRTFLKYGRDKRELERNLDQIWIRGRKLWVNLPRYEEGKIEKTGSRYRKFAEPVIQNRSYPEVVKGHPVKKQTEEGRTQVRKQEEKRPVENISRDCSNQRSEEARTIWREKGMGKSWVGLEYNAKPEDYAWLEGCFVGLVHSVEMVHNLQEKFYMEGYFSCRIRAMGGRMVLLDCEDKEELKDLVELATDWLGQWFEEVRPCTEFFEKMGCSWGKFICLDDSTSKRRRFDIARFLISTQIMDTIKVSRQVKINGNLYNLKFSEEEVSNCFFSLKQDFLPPFQSDEEDCESWSIGTIMETQECHRAEDDVLCHEKHTHEEDDDVAWEGINQDQPTKEEEKLGEATAGNPSQSQIQIQILNGERNTATGNCLEKENEVIEPVSQAGIVDGIQMGLKNKPTRNSFKDPNTQEASLQFQESTNMGLAQVRREENLAYPTFNKDNYGSMEMSEDEIEEDGEEEVGRGSRRKIDGKKRNMQRTAGTKSPEFMPNPDGKVAGGLVGDSGILNCNRSIKNQLQSQVAREIWDLAKQLGANAENDLDVLQKIEEMERRDSRMKGEMANPETGGAKKIREIVMKEKVDFIAIQETTLVTVDRKIYRIIWGTDDFDWVAKPSVGRSGGLLCIWNAKVLKKREVIEGNNFIGISGLWGEERIPVNILSIYSPCQLMGKRMLWDDLQGLLNSKRGKWCLMGDFNAVRGIEERAGETGISSEMREFDNFIINAALIDLPLLGRKYTWYNSNGQYMSRIDRFLLLEDWVAKWGDVKQWGLRKSVSDHCPILLKNKKIDWGPKPFKGQKGFILKEKLKSTKKALKEWSRNLAEDMDAKVKEAESVIVEIIEKGENSQLTAEDVERRRGSFMVLWKNLRIKERMWQQKARRMWFKEGDANTSFFHRCVKGRWRRNEINCIRINGELYTGVKEIKEEVAKYFKELFSEEAWQIPKLDGIRDLWEQGSLARGSNASFIVLIPKKENPQGIEDYRPISLIGIMYKIIAKLLANRLRTVLPKVIGEQQMAFIEEGLNGLVSAAVEKNLYKGVMVGKRDTTVTHLQFADDTIFFGEASDENIKVVKGIMRTFELASGNWIEWEVDDVMDLQKRIENVKLAEGDLDRWEWTHDKGRQYSTKSAYSLLTRERVDSNEEKIYKRIWNPILPSKISAFNWQLVLDKIPTKANLLRRGIIKDVTETKCALCNDEEEDATHLFLNCKIARWLWKACSKWWGSKMMVNRDCWNTFQLLGRNTKGAKIREGMDSIWKTAAWSIWIARNQKIFHCKEVNPDTLLELIQLRSFWWIKARND</sequence>
<evidence type="ECO:0008006" key="6">
    <source>
        <dbReference type="Google" id="ProtNLM"/>
    </source>
</evidence>
<accession>A0AAV5KSN7</accession>
<evidence type="ECO:0000313" key="5">
    <source>
        <dbReference type="Proteomes" id="UP001054252"/>
    </source>
</evidence>
<evidence type="ECO:0000313" key="4">
    <source>
        <dbReference type="EMBL" id="GKV27571.1"/>
    </source>
</evidence>
<proteinExistence type="predicted"/>
<keyword evidence="5" id="KW-1185">Reference proteome</keyword>
<reference evidence="4 5" key="1">
    <citation type="journal article" date="2021" name="Commun. Biol.">
        <title>The genome of Shorea leprosula (Dipterocarpaceae) highlights the ecological relevance of drought in aseasonal tropical rainforests.</title>
        <authorList>
            <person name="Ng K.K.S."/>
            <person name="Kobayashi M.J."/>
            <person name="Fawcett J.A."/>
            <person name="Hatakeyama M."/>
            <person name="Paape T."/>
            <person name="Ng C.H."/>
            <person name="Ang C.C."/>
            <person name="Tnah L.H."/>
            <person name="Lee C.T."/>
            <person name="Nishiyama T."/>
            <person name="Sese J."/>
            <person name="O'Brien M.J."/>
            <person name="Copetti D."/>
            <person name="Mohd Noor M.I."/>
            <person name="Ong R.C."/>
            <person name="Putra M."/>
            <person name="Sireger I.Z."/>
            <person name="Indrioko S."/>
            <person name="Kosugi Y."/>
            <person name="Izuno A."/>
            <person name="Isagi Y."/>
            <person name="Lee S.L."/>
            <person name="Shimizu K.K."/>
        </authorList>
    </citation>
    <scope>NUCLEOTIDE SEQUENCE [LARGE SCALE GENOMIC DNA]</scope>
    <source>
        <strain evidence="4">214</strain>
    </source>
</reference>
<feature type="compositionally biased region" description="Basic and acidic residues" evidence="1">
    <location>
        <begin position="166"/>
        <end position="188"/>
    </location>
</feature>
<evidence type="ECO:0000259" key="2">
    <source>
        <dbReference type="Pfam" id="PF03372"/>
    </source>
</evidence>
<evidence type="ECO:0000259" key="3">
    <source>
        <dbReference type="Pfam" id="PF13966"/>
    </source>
</evidence>
<feature type="region of interest" description="Disordered" evidence="1">
    <location>
        <begin position="419"/>
        <end position="446"/>
    </location>
</feature>
<feature type="region of interest" description="Disordered" evidence="1">
    <location>
        <begin position="543"/>
        <end position="585"/>
    </location>
</feature>